<dbReference type="AlphaFoldDB" id="A0A2M7V8Z3"/>
<dbReference type="Pfam" id="PF05635">
    <property type="entry name" value="23S_rRNA_IVP"/>
    <property type="match status" value="1"/>
</dbReference>
<dbReference type="Proteomes" id="UP000231453">
    <property type="component" value="Unassembled WGS sequence"/>
</dbReference>
<dbReference type="InterPro" id="IPR036583">
    <property type="entry name" value="23S_rRNA_IVS_sf"/>
</dbReference>
<dbReference type="InterPro" id="IPR012657">
    <property type="entry name" value="23S_rRNA-intervening_sequence"/>
</dbReference>
<dbReference type="NCBIfam" id="TIGR02436">
    <property type="entry name" value="four helix bundle protein"/>
    <property type="match status" value="1"/>
</dbReference>
<proteinExistence type="predicted"/>
<dbReference type="PANTHER" id="PTHR38471">
    <property type="entry name" value="FOUR HELIX BUNDLE PROTEIN"/>
    <property type="match status" value="1"/>
</dbReference>
<protein>
    <submittedName>
        <fullName evidence="1">Four helix bundle protein</fullName>
    </submittedName>
</protein>
<dbReference type="Gene3D" id="1.20.1440.60">
    <property type="entry name" value="23S rRNA-intervening sequence"/>
    <property type="match status" value="1"/>
</dbReference>
<sequence>MQTCKDLKVWQKSIKLVTSTYKLTESFPDIEKFGLISQMRRASVSIPSNIAEGFARKNKKENAHFVSIAYASGTELDTQIIISKELNFVSEEDSQQLEKQLEEILKMLYSYRNYLHK</sequence>
<comment type="caution">
    <text evidence="1">The sequence shown here is derived from an EMBL/GenBank/DDBJ whole genome shotgun (WGS) entry which is preliminary data.</text>
</comment>
<reference evidence="2" key="1">
    <citation type="submission" date="2017-09" db="EMBL/GenBank/DDBJ databases">
        <title>Depth-based differentiation of microbial function through sediment-hosted aquifers and enrichment of novel symbionts in the deep terrestrial subsurface.</title>
        <authorList>
            <person name="Probst A.J."/>
            <person name="Ladd B."/>
            <person name="Jarett J.K."/>
            <person name="Geller-Mcgrath D.E."/>
            <person name="Sieber C.M.K."/>
            <person name="Emerson J.B."/>
            <person name="Anantharaman K."/>
            <person name="Thomas B.C."/>
            <person name="Malmstrom R."/>
            <person name="Stieglmeier M."/>
            <person name="Klingl A."/>
            <person name="Woyke T."/>
            <person name="Ryan C.M."/>
            <person name="Banfield J.F."/>
        </authorList>
    </citation>
    <scope>NUCLEOTIDE SEQUENCE [LARGE SCALE GENOMIC DNA]</scope>
</reference>
<evidence type="ECO:0000313" key="2">
    <source>
        <dbReference type="Proteomes" id="UP000231453"/>
    </source>
</evidence>
<dbReference type="EMBL" id="PFPL01000059">
    <property type="protein sequence ID" value="PIZ95266.1"/>
    <property type="molecule type" value="Genomic_DNA"/>
</dbReference>
<organism evidence="1 2">
    <name type="scientific">Candidatus Magasanikbacteria bacterium CG_4_10_14_0_2_um_filter_33_14</name>
    <dbReference type="NCBI Taxonomy" id="1974636"/>
    <lineage>
        <taxon>Bacteria</taxon>
        <taxon>Candidatus Magasanikiibacteriota</taxon>
    </lineage>
</organism>
<dbReference type="PANTHER" id="PTHR38471:SF2">
    <property type="entry name" value="FOUR HELIX BUNDLE PROTEIN"/>
    <property type="match status" value="1"/>
</dbReference>
<dbReference type="SUPFAM" id="SSF158446">
    <property type="entry name" value="IVS-encoded protein-like"/>
    <property type="match status" value="1"/>
</dbReference>
<gene>
    <name evidence="1" type="ORF">COX80_04865</name>
</gene>
<dbReference type="CDD" id="cd16377">
    <property type="entry name" value="23S_rRNA_IVP_like"/>
    <property type="match status" value="1"/>
</dbReference>
<evidence type="ECO:0000313" key="1">
    <source>
        <dbReference type="EMBL" id="PIZ95266.1"/>
    </source>
</evidence>
<accession>A0A2M7V8Z3</accession>
<name>A0A2M7V8Z3_9BACT</name>